<dbReference type="Gene3D" id="1.10.486.10">
    <property type="entry name" value="PCRA, domain 4"/>
    <property type="match status" value="1"/>
</dbReference>
<evidence type="ECO:0000313" key="14">
    <source>
        <dbReference type="EMBL" id="MCQ1528746.1"/>
    </source>
</evidence>
<dbReference type="NCBIfam" id="TIGR01073">
    <property type="entry name" value="pcrA"/>
    <property type="match status" value="1"/>
</dbReference>
<evidence type="ECO:0000256" key="9">
    <source>
        <dbReference type="ARBA" id="ARBA00048988"/>
    </source>
</evidence>
<accession>A0ABT1NC77</accession>
<keyword evidence="7" id="KW-0413">Isomerase</keyword>
<dbReference type="CDD" id="cd18807">
    <property type="entry name" value="SF1_C_UvrD"/>
    <property type="match status" value="1"/>
</dbReference>
<dbReference type="InterPro" id="IPR000212">
    <property type="entry name" value="DNA_helicase_UvrD/REP"/>
</dbReference>
<evidence type="ECO:0000256" key="6">
    <source>
        <dbReference type="ARBA" id="ARBA00023125"/>
    </source>
</evidence>
<dbReference type="GO" id="GO:0003678">
    <property type="term" value="F:DNA helicase activity"/>
    <property type="evidence" value="ECO:0007669"/>
    <property type="project" value="UniProtKB-EC"/>
</dbReference>
<dbReference type="InterPro" id="IPR027417">
    <property type="entry name" value="P-loop_NTPase"/>
</dbReference>
<dbReference type="InterPro" id="IPR014016">
    <property type="entry name" value="UvrD-like_ATP-bd"/>
</dbReference>
<feature type="domain" description="UvrD-like helicase ATP-binding" evidence="12">
    <location>
        <begin position="6"/>
        <end position="286"/>
    </location>
</feature>
<evidence type="ECO:0000256" key="4">
    <source>
        <dbReference type="ARBA" id="ARBA00022806"/>
    </source>
</evidence>
<evidence type="ECO:0000256" key="8">
    <source>
        <dbReference type="ARBA" id="ARBA00034617"/>
    </source>
</evidence>
<dbReference type="GO" id="GO:0016787">
    <property type="term" value="F:hydrolase activity"/>
    <property type="evidence" value="ECO:0007669"/>
    <property type="project" value="UniProtKB-KW"/>
</dbReference>
<dbReference type="InterPro" id="IPR013986">
    <property type="entry name" value="DExx_box_DNA_helicase_dom_sf"/>
</dbReference>
<dbReference type="CDD" id="cd17932">
    <property type="entry name" value="DEXQc_UvrD"/>
    <property type="match status" value="1"/>
</dbReference>
<dbReference type="Pfam" id="PF13361">
    <property type="entry name" value="UvrD_C"/>
    <property type="match status" value="1"/>
</dbReference>
<evidence type="ECO:0000313" key="15">
    <source>
        <dbReference type="Proteomes" id="UP001651880"/>
    </source>
</evidence>
<dbReference type="InterPro" id="IPR005751">
    <property type="entry name" value="ATP-dep_DNA_helicase_PcrA"/>
</dbReference>
<dbReference type="EC" id="5.6.2.4" evidence="11"/>
<keyword evidence="5 10" id="KW-0067">ATP-binding</keyword>
<dbReference type="SUPFAM" id="SSF52540">
    <property type="entry name" value="P-loop containing nucleoside triphosphate hydrolases"/>
    <property type="match status" value="1"/>
</dbReference>
<dbReference type="PROSITE" id="PS51217">
    <property type="entry name" value="UVRD_HELICASE_CTER"/>
    <property type="match status" value="1"/>
</dbReference>
<evidence type="ECO:0000256" key="3">
    <source>
        <dbReference type="ARBA" id="ARBA00022801"/>
    </source>
</evidence>
<dbReference type="Pfam" id="PF00580">
    <property type="entry name" value="UvrD-helicase"/>
    <property type="match status" value="1"/>
</dbReference>
<dbReference type="Proteomes" id="UP001651880">
    <property type="component" value="Unassembled WGS sequence"/>
</dbReference>
<evidence type="ECO:0000256" key="2">
    <source>
        <dbReference type="ARBA" id="ARBA00022741"/>
    </source>
</evidence>
<feature type="binding site" evidence="10">
    <location>
        <begin position="27"/>
        <end position="34"/>
    </location>
    <ligand>
        <name>ATP</name>
        <dbReference type="ChEBI" id="CHEBI:30616"/>
    </ligand>
</feature>
<organism evidence="14 15">
    <name type="scientific">Lutispora saccharofermentans</name>
    <dbReference type="NCBI Taxonomy" id="3024236"/>
    <lineage>
        <taxon>Bacteria</taxon>
        <taxon>Bacillati</taxon>
        <taxon>Bacillota</taxon>
        <taxon>Clostridia</taxon>
        <taxon>Lutisporales</taxon>
        <taxon>Lutisporaceae</taxon>
        <taxon>Lutispora</taxon>
    </lineage>
</organism>
<comment type="catalytic activity">
    <reaction evidence="8">
        <text>Couples ATP hydrolysis with the unwinding of duplex DNA by translocating in the 3'-5' direction.</text>
        <dbReference type="EC" id="5.6.2.4"/>
    </reaction>
</comment>
<protein>
    <recommendedName>
        <fullName evidence="11">ATP-dependent DNA helicase</fullName>
        <ecNumber evidence="11">5.6.2.4</ecNumber>
    </recommendedName>
</protein>
<evidence type="ECO:0000259" key="12">
    <source>
        <dbReference type="PROSITE" id="PS51198"/>
    </source>
</evidence>
<keyword evidence="15" id="KW-1185">Reference proteome</keyword>
<dbReference type="PANTHER" id="PTHR11070">
    <property type="entry name" value="UVRD / RECB / PCRA DNA HELICASE FAMILY MEMBER"/>
    <property type="match status" value="1"/>
</dbReference>
<sequence>MENLLDNLNKQQREAVEHTEGPLLILAGAGSGKTRVLTYRIAYLINEKNVYPSNILAITFTNKAAKEMKERVQSLLEGSYDMWVSTFHAACARILRTQVEKLDGYKKNFIIFDTDDQVKVIKECLKELNYNEKNFPPKEMLSSISKTKDQLMTPGRFMDRYGRDFRLKKVADIYSLYQKKLMANNALDFDDILFKTVELFQNNPDVLQYYQNKFKYIMVDEYQDTNYCQYMLVNLLAKSHRNLCVVGDDDQCIYSWRGADIGNILNFEKDFPDAKVIKLEQNYRSTQTILDAANSVIDRNFGRKSKRLWTENGEGKPIVYYKAMDERDEGDFIIGEIDRLAFQEHRDLKSFAILYRTNSQSRVIEEMCMARGIPYKIVGGHRFYDRMEVKDVIAYLRAIQDPDGDLSIKRIINVPKRGIGKATLDLLEAYARDTGNSLYEALLFVDSIDGIGKKAKNSIKDFVRLIAELMDVAEKESASAVINEVIMRSGYLEVLEKGDDEDQERGKNIKELISAALEYEEKNEDSSLQGFLENMALMSDIDGLKEEREGITMMTLHSAKGLEFPVVFICGLEEGLFPTQRAFFDEHQLEEERRLMYVGVTRAREKLYLSSAFERTIYGSSSYTMESRFLREIPKDLMIKM</sequence>
<proteinExistence type="inferred from homology"/>
<keyword evidence="6 11" id="KW-0238">DNA-binding</keyword>
<keyword evidence="3 10" id="KW-0378">Hydrolase</keyword>
<name>A0ABT1NC77_9FIRM</name>
<gene>
    <name evidence="14" type="primary">pcrA</name>
    <name evidence="14" type="ORF">LJD61_04195</name>
</gene>
<comment type="catalytic activity">
    <reaction evidence="9 11">
        <text>ATP + H2O = ADP + phosphate + H(+)</text>
        <dbReference type="Rhea" id="RHEA:13065"/>
        <dbReference type="ChEBI" id="CHEBI:15377"/>
        <dbReference type="ChEBI" id="CHEBI:15378"/>
        <dbReference type="ChEBI" id="CHEBI:30616"/>
        <dbReference type="ChEBI" id="CHEBI:43474"/>
        <dbReference type="ChEBI" id="CHEBI:456216"/>
        <dbReference type="EC" id="5.6.2.4"/>
    </reaction>
</comment>
<evidence type="ECO:0000256" key="1">
    <source>
        <dbReference type="ARBA" id="ARBA00009922"/>
    </source>
</evidence>
<reference evidence="14 15" key="1">
    <citation type="submission" date="2021-10" db="EMBL/GenBank/DDBJ databases">
        <title>Lutispora strain m25 sp. nov., a thermophilic, non-spore-forming bacterium isolated from a lab-scale methanogenic bioreactor digesting anaerobic sludge.</title>
        <authorList>
            <person name="El Houari A."/>
            <person name="Mcdonald J."/>
        </authorList>
    </citation>
    <scope>NUCLEOTIDE SEQUENCE [LARGE SCALE GENOMIC DNA]</scope>
    <source>
        <strain evidence="15">m25</strain>
    </source>
</reference>
<dbReference type="Gene3D" id="3.40.50.300">
    <property type="entry name" value="P-loop containing nucleotide triphosphate hydrolases"/>
    <property type="match status" value="2"/>
</dbReference>
<keyword evidence="4 10" id="KW-0347">Helicase</keyword>
<dbReference type="PROSITE" id="PS51198">
    <property type="entry name" value="UVRD_HELICASE_ATP_BIND"/>
    <property type="match status" value="1"/>
</dbReference>
<evidence type="ECO:0000256" key="7">
    <source>
        <dbReference type="ARBA" id="ARBA00023235"/>
    </source>
</evidence>
<evidence type="ECO:0000256" key="11">
    <source>
        <dbReference type="RuleBase" id="RU364053"/>
    </source>
</evidence>
<evidence type="ECO:0000256" key="10">
    <source>
        <dbReference type="PROSITE-ProRule" id="PRU00560"/>
    </source>
</evidence>
<dbReference type="EMBL" id="JAJEKE010000002">
    <property type="protein sequence ID" value="MCQ1528746.1"/>
    <property type="molecule type" value="Genomic_DNA"/>
</dbReference>
<dbReference type="PANTHER" id="PTHR11070:SF2">
    <property type="entry name" value="ATP-DEPENDENT DNA HELICASE SRS2"/>
    <property type="match status" value="1"/>
</dbReference>
<feature type="domain" description="UvrD-like helicase C-terminal" evidence="13">
    <location>
        <begin position="287"/>
        <end position="561"/>
    </location>
</feature>
<comment type="similarity">
    <text evidence="1 11">Belongs to the helicase family. UvrD subfamily.</text>
</comment>
<dbReference type="Gene3D" id="1.10.10.160">
    <property type="match status" value="1"/>
</dbReference>
<evidence type="ECO:0000256" key="5">
    <source>
        <dbReference type="ARBA" id="ARBA00022840"/>
    </source>
</evidence>
<keyword evidence="2 10" id="KW-0547">Nucleotide-binding</keyword>
<dbReference type="RefSeq" id="WP_255226264.1">
    <property type="nucleotide sequence ID" value="NZ_JAJEKE010000002.1"/>
</dbReference>
<dbReference type="InterPro" id="IPR014017">
    <property type="entry name" value="DNA_helicase_UvrD-like_C"/>
</dbReference>
<evidence type="ECO:0000259" key="13">
    <source>
        <dbReference type="PROSITE" id="PS51217"/>
    </source>
</evidence>
<comment type="caution">
    <text evidence="14">The sequence shown here is derived from an EMBL/GenBank/DDBJ whole genome shotgun (WGS) entry which is preliminary data.</text>
</comment>